<dbReference type="PANTHER" id="PTHR33705:SF2">
    <property type="entry name" value="PHOSPHOCARRIER PROTEIN NPR"/>
    <property type="match status" value="1"/>
</dbReference>
<name>A0ABN2J815_9MICO</name>
<dbReference type="PRINTS" id="PR00107">
    <property type="entry name" value="PHOSPHOCPHPR"/>
</dbReference>
<dbReference type="InterPro" id="IPR001020">
    <property type="entry name" value="PTS_HPr_His_P_site"/>
</dbReference>
<dbReference type="InterPro" id="IPR000032">
    <property type="entry name" value="HPr-like"/>
</dbReference>
<evidence type="ECO:0000256" key="2">
    <source>
        <dbReference type="ARBA" id="ARBA00004496"/>
    </source>
</evidence>
<keyword evidence="4" id="KW-0963">Cytoplasm</keyword>
<protein>
    <recommendedName>
        <fullName evidence="3">Phosphocarrier protein HPr</fullName>
    </recommendedName>
</protein>
<accession>A0ABN2J815</accession>
<dbReference type="InterPro" id="IPR035895">
    <property type="entry name" value="HPr-like_sf"/>
</dbReference>
<sequence>MTEIAARALPNAARRLYDELVQTTCRVGGTVERTVVVAITEGLHARPAALFAQKAGAQPVPVKIAKTGGDPVDAASILGIMTLGAGVGDEVVLRTESDGDDATASLEALVDFLSQEVVA</sequence>
<proteinExistence type="predicted"/>
<dbReference type="PANTHER" id="PTHR33705">
    <property type="entry name" value="PHOSPHOCARRIER PROTEIN HPR"/>
    <property type="match status" value="1"/>
</dbReference>
<dbReference type="Pfam" id="PF00381">
    <property type="entry name" value="PTS-HPr"/>
    <property type="match status" value="1"/>
</dbReference>
<evidence type="ECO:0000259" key="6">
    <source>
        <dbReference type="PROSITE" id="PS51350"/>
    </source>
</evidence>
<dbReference type="EMBL" id="BAAAPM010000003">
    <property type="protein sequence ID" value="GAA1719883.1"/>
    <property type="molecule type" value="Genomic_DNA"/>
</dbReference>
<evidence type="ECO:0000256" key="4">
    <source>
        <dbReference type="ARBA" id="ARBA00022490"/>
    </source>
</evidence>
<dbReference type="CDD" id="cd00367">
    <property type="entry name" value="PTS-HPr_like"/>
    <property type="match status" value="1"/>
</dbReference>
<dbReference type="Proteomes" id="UP001501138">
    <property type="component" value="Unassembled WGS sequence"/>
</dbReference>
<feature type="domain" description="HPr" evidence="6">
    <location>
        <begin position="30"/>
        <end position="119"/>
    </location>
</feature>
<dbReference type="PROSITE" id="PS51350">
    <property type="entry name" value="PTS_HPR_DOM"/>
    <property type="match status" value="1"/>
</dbReference>
<keyword evidence="8" id="KW-1185">Reference proteome</keyword>
<gene>
    <name evidence="7" type="ORF">GCM10009809_14560</name>
</gene>
<dbReference type="InterPro" id="IPR050399">
    <property type="entry name" value="HPr"/>
</dbReference>
<dbReference type="NCBIfam" id="TIGR01003">
    <property type="entry name" value="PTS_HPr_family"/>
    <property type="match status" value="1"/>
</dbReference>
<evidence type="ECO:0000256" key="5">
    <source>
        <dbReference type="ARBA" id="ARBA00022683"/>
    </source>
</evidence>
<evidence type="ECO:0000313" key="7">
    <source>
        <dbReference type="EMBL" id="GAA1719883.1"/>
    </source>
</evidence>
<organism evidence="7 8">
    <name type="scientific">Isoptericola hypogeus</name>
    <dbReference type="NCBI Taxonomy" id="300179"/>
    <lineage>
        <taxon>Bacteria</taxon>
        <taxon>Bacillati</taxon>
        <taxon>Actinomycetota</taxon>
        <taxon>Actinomycetes</taxon>
        <taxon>Micrococcales</taxon>
        <taxon>Promicromonosporaceae</taxon>
        <taxon>Isoptericola</taxon>
    </lineage>
</organism>
<reference evidence="7 8" key="1">
    <citation type="journal article" date="2019" name="Int. J. Syst. Evol. Microbiol.">
        <title>The Global Catalogue of Microorganisms (GCM) 10K type strain sequencing project: providing services to taxonomists for standard genome sequencing and annotation.</title>
        <authorList>
            <consortium name="The Broad Institute Genomics Platform"/>
            <consortium name="The Broad Institute Genome Sequencing Center for Infectious Disease"/>
            <person name="Wu L."/>
            <person name="Ma J."/>
        </authorList>
    </citation>
    <scope>NUCLEOTIDE SEQUENCE [LARGE SCALE GENOMIC DNA]</scope>
    <source>
        <strain evidence="7 8">JCM 15589</strain>
    </source>
</reference>
<dbReference type="Gene3D" id="3.30.1340.10">
    <property type="entry name" value="HPr-like"/>
    <property type="match status" value="1"/>
</dbReference>
<dbReference type="PROSITE" id="PS00369">
    <property type="entry name" value="PTS_HPR_HIS"/>
    <property type="match status" value="1"/>
</dbReference>
<comment type="caution">
    <text evidence="7">The sequence shown here is derived from an EMBL/GenBank/DDBJ whole genome shotgun (WGS) entry which is preliminary data.</text>
</comment>
<comment type="function">
    <text evidence="1">General (non sugar-specific) component of the phosphoenolpyruvate-dependent sugar phosphotransferase system (sugar PTS). This major carbohydrate active-transport system catalyzes the phosphorylation of incoming sugar substrates concomitantly with their translocation across the cell membrane. The phosphoryl group from phosphoenolpyruvate (PEP) is transferred to the phosphoryl carrier protein HPr by enzyme I. Phospho-HPr then transfers it to the PTS EIIA domain.</text>
</comment>
<evidence type="ECO:0000256" key="3">
    <source>
        <dbReference type="ARBA" id="ARBA00020422"/>
    </source>
</evidence>
<dbReference type="SUPFAM" id="SSF55594">
    <property type="entry name" value="HPr-like"/>
    <property type="match status" value="1"/>
</dbReference>
<keyword evidence="5" id="KW-0598">Phosphotransferase system</keyword>
<comment type="subcellular location">
    <subcellularLocation>
        <location evidence="2">Cytoplasm</location>
    </subcellularLocation>
</comment>
<evidence type="ECO:0000256" key="1">
    <source>
        <dbReference type="ARBA" id="ARBA00003681"/>
    </source>
</evidence>
<evidence type="ECO:0000313" key="8">
    <source>
        <dbReference type="Proteomes" id="UP001501138"/>
    </source>
</evidence>